<feature type="transmembrane region" description="Helical" evidence="1">
    <location>
        <begin position="161"/>
        <end position="184"/>
    </location>
</feature>
<accession>A0A135RZG9</accession>
<comment type="caution">
    <text evidence="2">The sequence shown here is derived from an EMBL/GenBank/DDBJ whole genome shotgun (WGS) entry which is preliminary data.</text>
</comment>
<dbReference type="Proteomes" id="UP000070328">
    <property type="component" value="Unassembled WGS sequence"/>
</dbReference>
<feature type="transmembrane region" description="Helical" evidence="1">
    <location>
        <begin position="83"/>
        <end position="104"/>
    </location>
</feature>
<feature type="transmembrane region" description="Helical" evidence="1">
    <location>
        <begin position="116"/>
        <end position="140"/>
    </location>
</feature>
<evidence type="ECO:0000256" key="1">
    <source>
        <dbReference type="SAM" id="Phobius"/>
    </source>
</evidence>
<keyword evidence="3" id="KW-1185">Reference proteome</keyword>
<organism evidence="2 3">
    <name type="scientific">Colletotrichum simmondsii</name>
    <dbReference type="NCBI Taxonomy" id="703756"/>
    <lineage>
        <taxon>Eukaryota</taxon>
        <taxon>Fungi</taxon>
        <taxon>Dikarya</taxon>
        <taxon>Ascomycota</taxon>
        <taxon>Pezizomycotina</taxon>
        <taxon>Sordariomycetes</taxon>
        <taxon>Hypocreomycetidae</taxon>
        <taxon>Glomerellales</taxon>
        <taxon>Glomerellaceae</taxon>
        <taxon>Colletotrichum</taxon>
        <taxon>Colletotrichum acutatum species complex</taxon>
    </lineage>
</organism>
<feature type="transmembrane region" description="Helical" evidence="1">
    <location>
        <begin position="310"/>
        <end position="326"/>
    </location>
</feature>
<keyword evidence="1" id="KW-0812">Transmembrane</keyword>
<sequence>MAPSSIHVVFPFITLAGLYAVSNLMINSGHAQLFTDRRASATPLLPDNKTPLLTVYTGVPPLDSYLANLQFSIIPTVDGSYQALSLLGWHWMGLLIAVFTVMLVESLRTRRARNLIPFALWGLAIQYAGYFIIMPIYCYVSLLSQPVRSNSRLPTMIGIQAIPASVLIGLAIPSVIMCLPSSYLPGQSRQVAVAVWQNFPAWMALVQVIAMSLVGAIPGRKSEERTTEDGELSRNTSALRRLYKATALVSAMIHVLGLIPIVSAAIGKLEPTQDSPHAQVRPADFFLPQRWDSETQISGMTEGAFNFLRYDYYIGTAAAFAWVIFLQPSRRVKGVTWSIGREVSWNIALTCFFGPGFTISTADGGRLRLGSGRVRLNHELGVGSRHLDQDQDLPELYSPSCQRGILRPSLGSNGFALSAYTAIQ</sequence>
<evidence type="ECO:0000313" key="3">
    <source>
        <dbReference type="Proteomes" id="UP000070328"/>
    </source>
</evidence>
<feature type="transmembrane region" description="Helical" evidence="1">
    <location>
        <begin position="6"/>
        <end position="26"/>
    </location>
</feature>
<keyword evidence="1" id="KW-1133">Transmembrane helix</keyword>
<feature type="transmembrane region" description="Helical" evidence="1">
    <location>
        <begin position="242"/>
        <end position="266"/>
    </location>
</feature>
<dbReference type="AlphaFoldDB" id="A0A135RZG9"/>
<proteinExistence type="predicted"/>
<name>A0A135RZG9_9PEZI</name>
<reference evidence="2 3" key="1">
    <citation type="submission" date="2014-02" db="EMBL/GenBank/DDBJ databases">
        <title>The genome sequence of Colletotrichum simmondsii CBS122122.</title>
        <authorList>
            <person name="Baroncelli R."/>
            <person name="Thon M.R."/>
        </authorList>
    </citation>
    <scope>NUCLEOTIDE SEQUENCE [LARGE SCALE GENOMIC DNA]</scope>
    <source>
        <strain evidence="2 3">CBS122122</strain>
    </source>
</reference>
<evidence type="ECO:0000313" key="2">
    <source>
        <dbReference type="EMBL" id="KXH29055.1"/>
    </source>
</evidence>
<dbReference type="EMBL" id="JFBX01000758">
    <property type="protein sequence ID" value="KXH29055.1"/>
    <property type="molecule type" value="Genomic_DNA"/>
</dbReference>
<keyword evidence="1" id="KW-0472">Membrane</keyword>
<gene>
    <name evidence="2" type="ORF">CSIM01_02124</name>
</gene>
<dbReference type="OrthoDB" id="72269at2759"/>
<protein>
    <submittedName>
        <fullName evidence="2">Uncharacterized protein</fullName>
    </submittedName>
</protein>